<dbReference type="Proteomes" id="UP000002191">
    <property type="component" value="Chromosome"/>
</dbReference>
<accession>E6VTZ0</accession>
<sequence>MRAPHHHTARTATHPPSIFKNAPGKDRDPNQATPDNAPDPGSNPGTARPVLVCRTCRTMVTRPELSVEVDGSHRHVFFNPHGLVFDLGCFASARNVLPTGPKTDEFTWFAGYAWQAVVCAGCAGLLGWRYTGQGHAFFGLILPALIEADEDHS</sequence>
<evidence type="ECO:0000259" key="2">
    <source>
        <dbReference type="PROSITE" id="PS51788"/>
    </source>
</evidence>
<reference evidence="3 4" key="2">
    <citation type="journal article" date="2014" name="Genome Announc.">
        <title>Complete Genome Sequence of the Subsurface, Mesophilic Sulfate-Reducing Bacterium Desulfovibrio aespoeensis Aspo-2.</title>
        <authorList>
            <person name="Pedersen K."/>
            <person name="Bengtsson A."/>
            <person name="Edlund J."/>
            <person name="Rabe L."/>
            <person name="Hazen T."/>
            <person name="Chakraborty R."/>
            <person name="Goodwin L."/>
            <person name="Shapiro N."/>
        </authorList>
    </citation>
    <scope>NUCLEOTIDE SEQUENCE [LARGE SCALE GENOMIC DNA]</scope>
    <source>
        <strain evidence="4">ATCC 700646 / DSM 10631 / Aspo-2</strain>
    </source>
</reference>
<dbReference type="EMBL" id="CP002431">
    <property type="protein sequence ID" value="ADU61082.1"/>
    <property type="molecule type" value="Genomic_DNA"/>
</dbReference>
<dbReference type="OrthoDB" id="6197001at2"/>
<proteinExistence type="predicted"/>
<dbReference type="KEGG" id="das:Daes_0053"/>
<dbReference type="CDD" id="cd15777">
    <property type="entry name" value="CRBN_C_like"/>
    <property type="match status" value="1"/>
</dbReference>
<dbReference type="eggNOG" id="ENOG503301B">
    <property type="taxonomic scope" value="Bacteria"/>
</dbReference>
<evidence type="ECO:0000313" key="3">
    <source>
        <dbReference type="EMBL" id="ADU61082.1"/>
    </source>
</evidence>
<dbReference type="RefSeq" id="WP_013513019.1">
    <property type="nucleotide sequence ID" value="NC_014844.1"/>
</dbReference>
<feature type="region of interest" description="Disordered" evidence="1">
    <location>
        <begin position="1"/>
        <end position="48"/>
    </location>
</feature>
<evidence type="ECO:0000313" key="4">
    <source>
        <dbReference type="Proteomes" id="UP000002191"/>
    </source>
</evidence>
<reference evidence="4" key="1">
    <citation type="submission" date="2010-12" db="EMBL/GenBank/DDBJ databases">
        <title>Complete sequence of Desulfovibrio aespoeensis Aspo-2.</title>
        <authorList>
            <consortium name="US DOE Joint Genome Institute"/>
            <person name="Lucas S."/>
            <person name="Copeland A."/>
            <person name="Lapidus A."/>
            <person name="Cheng J.-F."/>
            <person name="Goodwin L."/>
            <person name="Pitluck S."/>
            <person name="Chertkov O."/>
            <person name="Misra M."/>
            <person name="Detter J.C."/>
            <person name="Han C."/>
            <person name="Tapia R."/>
            <person name="Land M."/>
            <person name="Hauser L."/>
            <person name="Kyrpides N."/>
            <person name="Ivanova N."/>
            <person name="Ovchinnikova G."/>
            <person name="Pedersen K."/>
            <person name="Jagevall S."/>
            <person name="Hazen T."/>
            <person name="Woyke T."/>
        </authorList>
    </citation>
    <scope>NUCLEOTIDE SEQUENCE [LARGE SCALE GENOMIC DNA]</scope>
    <source>
        <strain evidence="4">ATCC 700646 / DSM 10631 / Aspo-2</strain>
    </source>
</reference>
<feature type="domain" description="CULT" evidence="2">
    <location>
        <begin position="48"/>
        <end position="149"/>
    </location>
</feature>
<keyword evidence="4" id="KW-1185">Reference proteome</keyword>
<dbReference type="Gene3D" id="2.170.150.20">
    <property type="entry name" value="Peptide methionine sulfoxide reductase"/>
    <property type="match status" value="1"/>
</dbReference>
<dbReference type="InterPro" id="IPR034750">
    <property type="entry name" value="CULT"/>
</dbReference>
<name>E6VTZ0_PSEA9</name>
<dbReference type="FunFam" id="2.170.150.20:FF:000007">
    <property type="entry name" value="Protein cereblon"/>
    <property type="match status" value="1"/>
</dbReference>
<dbReference type="AlphaFoldDB" id="E6VTZ0"/>
<protein>
    <recommendedName>
        <fullName evidence="2">CULT domain-containing protein</fullName>
    </recommendedName>
</protein>
<organism evidence="3 4">
    <name type="scientific">Pseudodesulfovibrio aespoeensis (strain ATCC 700646 / DSM 10631 / Aspo-2)</name>
    <name type="common">Desulfovibrio aespoeensis</name>
    <dbReference type="NCBI Taxonomy" id="643562"/>
    <lineage>
        <taxon>Bacteria</taxon>
        <taxon>Pseudomonadati</taxon>
        <taxon>Thermodesulfobacteriota</taxon>
        <taxon>Desulfovibrionia</taxon>
        <taxon>Desulfovibrionales</taxon>
        <taxon>Desulfovibrionaceae</taxon>
    </lineage>
</organism>
<gene>
    <name evidence="3" type="ordered locus">Daes_0053</name>
</gene>
<evidence type="ECO:0000256" key="1">
    <source>
        <dbReference type="SAM" id="MobiDB-lite"/>
    </source>
</evidence>
<dbReference type="STRING" id="643562.Daes_0053"/>
<dbReference type="HOGENOM" id="CLU_138600_0_0_7"/>
<dbReference type="PROSITE" id="PS51788">
    <property type="entry name" value="CULT"/>
    <property type="match status" value="1"/>
</dbReference>